<dbReference type="Proteomes" id="UP000789901">
    <property type="component" value="Unassembled WGS sequence"/>
</dbReference>
<reference evidence="1 2" key="1">
    <citation type="submission" date="2021-06" db="EMBL/GenBank/DDBJ databases">
        <authorList>
            <person name="Kallberg Y."/>
            <person name="Tangrot J."/>
            <person name="Rosling A."/>
        </authorList>
    </citation>
    <scope>NUCLEOTIDE SEQUENCE [LARGE SCALE GENOMIC DNA]</scope>
    <source>
        <strain evidence="1 2">120-4 pot B 10/14</strain>
    </source>
</reference>
<name>A0ABM8VX79_GIGMA</name>
<dbReference type="EMBL" id="CAJVQB010000126">
    <property type="protein sequence ID" value="CAG8469199.1"/>
    <property type="molecule type" value="Genomic_DNA"/>
</dbReference>
<accession>A0ABM8VX79</accession>
<comment type="caution">
    <text evidence="1">The sequence shown here is derived from an EMBL/GenBank/DDBJ whole genome shotgun (WGS) entry which is preliminary data.</text>
</comment>
<sequence>MNHFTNTIIILDNDNKIIGTSTAPQIVNGDETDSNLINEETGSKDDFIFTDDI</sequence>
<keyword evidence="2" id="KW-1185">Reference proteome</keyword>
<protein>
    <submittedName>
        <fullName evidence="1">6963_t:CDS:1</fullName>
    </submittedName>
</protein>
<organism evidence="1 2">
    <name type="scientific">Gigaspora margarita</name>
    <dbReference type="NCBI Taxonomy" id="4874"/>
    <lineage>
        <taxon>Eukaryota</taxon>
        <taxon>Fungi</taxon>
        <taxon>Fungi incertae sedis</taxon>
        <taxon>Mucoromycota</taxon>
        <taxon>Glomeromycotina</taxon>
        <taxon>Glomeromycetes</taxon>
        <taxon>Diversisporales</taxon>
        <taxon>Gigasporaceae</taxon>
        <taxon>Gigaspora</taxon>
    </lineage>
</organism>
<proteinExistence type="predicted"/>
<evidence type="ECO:0000313" key="1">
    <source>
        <dbReference type="EMBL" id="CAG8469199.1"/>
    </source>
</evidence>
<gene>
    <name evidence="1" type="ORF">GMARGA_LOCUS692</name>
</gene>
<evidence type="ECO:0000313" key="2">
    <source>
        <dbReference type="Proteomes" id="UP000789901"/>
    </source>
</evidence>